<accession>A0AAE4GCZ6</accession>
<evidence type="ECO:0000313" key="2">
    <source>
        <dbReference type="EMBL" id="MDT0340159.1"/>
    </source>
</evidence>
<protein>
    <submittedName>
        <fullName evidence="2">Uncharacterized protein</fullName>
    </submittedName>
</protein>
<evidence type="ECO:0000256" key="1">
    <source>
        <dbReference type="SAM" id="MobiDB-lite"/>
    </source>
</evidence>
<feature type="region of interest" description="Disordered" evidence="1">
    <location>
        <begin position="1"/>
        <end position="126"/>
    </location>
</feature>
<feature type="compositionally biased region" description="Pro residues" evidence="1">
    <location>
        <begin position="32"/>
        <end position="41"/>
    </location>
</feature>
<proteinExistence type="predicted"/>
<feature type="compositionally biased region" description="Pro residues" evidence="1">
    <location>
        <begin position="98"/>
        <end position="115"/>
    </location>
</feature>
<feature type="compositionally biased region" description="Low complexity" evidence="1">
    <location>
        <begin position="116"/>
        <end position="126"/>
    </location>
</feature>
<dbReference type="AlphaFoldDB" id="A0AAE4GCZ6"/>
<gene>
    <name evidence="2" type="ORF">RJN63_25245</name>
</gene>
<dbReference type="EMBL" id="JAVRAA010000019">
    <property type="protein sequence ID" value="MDT0340159.1"/>
    <property type="molecule type" value="Genomic_DNA"/>
</dbReference>
<dbReference type="RefSeq" id="WP_034340746.1">
    <property type="nucleotide sequence ID" value="NZ_JAVLSM010000018.1"/>
</dbReference>
<comment type="caution">
    <text evidence="2">The sequence shown here is derived from an EMBL/GenBank/DDBJ whole genome shotgun (WGS) entry which is preliminary data.</text>
</comment>
<reference evidence="2" key="1">
    <citation type="submission" date="2023-02" db="EMBL/GenBank/DDBJ databases">
        <title>Description of Herbaspirillum huttiense subsp. nephrolepsisexaltata and Herbaspirillum huttiense subsp. lycopersicon.</title>
        <authorList>
            <person name="Poudel M."/>
            <person name="Sharma A."/>
            <person name="Goss E."/>
            <person name="Tapia J.H."/>
            <person name="Harmon C.M."/>
            <person name="Jones J.B."/>
        </authorList>
    </citation>
    <scope>NUCLEOTIDE SEQUENCE</scope>
    <source>
        <strain evidence="2">NC40101</strain>
    </source>
</reference>
<organism evidence="2">
    <name type="scientific">Herbaspirillum huttiense subsp. nephrolepidis</name>
    <dbReference type="NCBI Taxonomy" id="3075126"/>
    <lineage>
        <taxon>Bacteria</taxon>
        <taxon>Pseudomonadati</taxon>
        <taxon>Pseudomonadota</taxon>
        <taxon>Betaproteobacteria</taxon>
        <taxon>Burkholderiales</taxon>
        <taxon>Oxalobacteraceae</taxon>
        <taxon>Herbaspirillum</taxon>
    </lineage>
</organism>
<feature type="compositionally biased region" description="Low complexity" evidence="1">
    <location>
        <begin position="9"/>
        <end position="31"/>
    </location>
</feature>
<sequence length="126" mass="12906">MNLPRPDLAAESAAAQGARAPETPAAALLRPPGTPPAPSGAPVPDHIVADPGHVVEPDGTEDPLANADDGLLPMLPARPGDHTTPLPSEENTMHKPQDTPPVEVPPLDPTPPQDPIPHQNPMAGQG</sequence>
<name>A0AAE4GCZ6_9BURK</name>